<dbReference type="EMBL" id="BEZZ01184056">
    <property type="protein sequence ID" value="GCC46285.1"/>
    <property type="molecule type" value="Genomic_DNA"/>
</dbReference>
<feature type="non-terminal residue" evidence="1">
    <location>
        <position position="1"/>
    </location>
</feature>
<protein>
    <submittedName>
        <fullName evidence="1">Uncharacterized protein</fullName>
    </submittedName>
</protein>
<sequence>LAMLGADLDAVGGDELHIPDADETEHSTQIGLEVLERGHRRVGAVIAAARDRDDDALVAGQPLDAGRAVFEGLACDEDAVDPGLELRGDREVVHRRTDHHDVGGEELVEHRLAGRDVVAHRRIRRRALAGRKVQAGEVGERGLAEVAVAHDEAGIGLAQPLDGGGGDLAADGMRAEDGGIDVQKFHGRGHLWY</sequence>
<dbReference type="Proteomes" id="UP000287033">
    <property type="component" value="Unassembled WGS sequence"/>
</dbReference>
<evidence type="ECO:0000313" key="2">
    <source>
        <dbReference type="Proteomes" id="UP000287033"/>
    </source>
</evidence>
<proteinExistence type="predicted"/>
<dbReference type="AlphaFoldDB" id="A0A401TUF0"/>
<evidence type="ECO:0000313" key="1">
    <source>
        <dbReference type="EMBL" id="GCC46285.1"/>
    </source>
</evidence>
<keyword evidence="2" id="KW-1185">Reference proteome</keyword>
<accession>A0A401TUF0</accession>
<feature type="non-terminal residue" evidence="1">
    <location>
        <position position="193"/>
    </location>
</feature>
<organism evidence="1 2">
    <name type="scientific">Chiloscyllium punctatum</name>
    <name type="common">Brownbanded bambooshark</name>
    <name type="synonym">Hemiscyllium punctatum</name>
    <dbReference type="NCBI Taxonomy" id="137246"/>
    <lineage>
        <taxon>Eukaryota</taxon>
        <taxon>Metazoa</taxon>
        <taxon>Chordata</taxon>
        <taxon>Craniata</taxon>
        <taxon>Vertebrata</taxon>
        <taxon>Chondrichthyes</taxon>
        <taxon>Elasmobranchii</taxon>
        <taxon>Galeomorphii</taxon>
        <taxon>Galeoidea</taxon>
        <taxon>Orectolobiformes</taxon>
        <taxon>Hemiscylliidae</taxon>
        <taxon>Chiloscyllium</taxon>
    </lineage>
</organism>
<gene>
    <name evidence="1" type="ORF">chiPu_0030467</name>
</gene>
<name>A0A401TUF0_CHIPU</name>
<reference evidence="1 2" key="1">
    <citation type="journal article" date="2018" name="Nat. Ecol. Evol.">
        <title>Shark genomes provide insights into elasmobranch evolution and the origin of vertebrates.</title>
        <authorList>
            <person name="Hara Y"/>
            <person name="Yamaguchi K"/>
            <person name="Onimaru K"/>
            <person name="Kadota M"/>
            <person name="Koyanagi M"/>
            <person name="Keeley SD"/>
            <person name="Tatsumi K"/>
            <person name="Tanaka K"/>
            <person name="Motone F"/>
            <person name="Kageyama Y"/>
            <person name="Nozu R"/>
            <person name="Adachi N"/>
            <person name="Nishimura O"/>
            <person name="Nakagawa R"/>
            <person name="Tanegashima C"/>
            <person name="Kiyatake I"/>
            <person name="Matsumoto R"/>
            <person name="Murakumo K"/>
            <person name="Nishida K"/>
            <person name="Terakita A"/>
            <person name="Kuratani S"/>
            <person name="Sato K"/>
            <person name="Hyodo S Kuraku.S."/>
        </authorList>
    </citation>
    <scope>NUCLEOTIDE SEQUENCE [LARGE SCALE GENOMIC DNA]</scope>
</reference>
<comment type="caution">
    <text evidence="1">The sequence shown here is derived from an EMBL/GenBank/DDBJ whole genome shotgun (WGS) entry which is preliminary data.</text>
</comment>